<evidence type="ECO:0000313" key="1">
    <source>
        <dbReference type="EMBL" id="KAK4275766.1"/>
    </source>
</evidence>
<dbReference type="EMBL" id="JAWXYG010000004">
    <property type="protein sequence ID" value="KAK4275766.1"/>
    <property type="molecule type" value="Genomic_DNA"/>
</dbReference>
<gene>
    <name evidence="1" type="ORF">QN277_018795</name>
</gene>
<organism evidence="1 2">
    <name type="scientific">Acacia crassicarpa</name>
    <name type="common">northern wattle</name>
    <dbReference type="NCBI Taxonomy" id="499986"/>
    <lineage>
        <taxon>Eukaryota</taxon>
        <taxon>Viridiplantae</taxon>
        <taxon>Streptophyta</taxon>
        <taxon>Embryophyta</taxon>
        <taxon>Tracheophyta</taxon>
        <taxon>Spermatophyta</taxon>
        <taxon>Magnoliopsida</taxon>
        <taxon>eudicotyledons</taxon>
        <taxon>Gunneridae</taxon>
        <taxon>Pentapetalae</taxon>
        <taxon>rosids</taxon>
        <taxon>fabids</taxon>
        <taxon>Fabales</taxon>
        <taxon>Fabaceae</taxon>
        <taxon>Caesalpinioideae</taxon>
        <taxon>mimosoid clade</taxon>
        <taxon>Acacieae</taxon>
        <taxon>Acacia</taxon>
    </lineage>
</organism>
<name>A0AAE1JSH2_9FABA</name>
<reference evidence="1" key="1">
    <citation type="submission" date="2023-10" db="EMBL/GenBank/DDBJ databases">
        <title>Chromosome-level genome of the transformable northern wattle, Acacia crassicarpa.</title>
        <authorList>
            <person name="Massaro I."/>
            <person name="Sinha N.R."/>
            <person name="Poethig S."/>
            <person name="Leichty A.R."/>
        </authorList>
    </citation>
    <scope>NUCLEOTIDE SEQUENCE</scope>
    <source>
        <strain evidence="1">Acra3RX</strain>
        <tissue evidence="1">Leaf</tissue>
    </source>
</reference>
<evidence type="ECO:0000313" key="2">
    <source>
        <dbReference type="Proteomes" id="UP001293593"/>
    </source>
</evidence>
<dbReference type="Proteomes" id="UP001293593">
    <property type="component" value="Unassembled WGS sequence"/>
</dbReference>
<accession>A0AAE1JSH2</accession>
<keyword evidence="2" id="KW-1185">Reference proteome</keyword>
<comment type="caution">
    <text evidence="1">The sequence shown here is derived from an EMBL/GenBank/DDBJ whole genome shotgun (WGS) entry which is preliminary data.</text>
</comment>
<dbReference type="AlphaFoldDB" id="A0AAE1JSH2"/>
<protein>
    <submittedName>
        <fullName evidence="1">Uncharacterized protein</fullName>
    </submittedName>
</protein>
<sequence length="229" mass="27040">MKFFTCAWSTFVEEFKDNLTCPGSLKKELAKDAVTYNVKYWVRAYFTSRCKSWVVDNNMSGSFNSWIDECRFLPVIRMCDGIRLKMMAKWVESETQVCCWNSDFSPKCMDLFESSRYLAIDCRVFFNGDDRYEVVEGQDRHLVNVSHYYHKDTYIASYRTKLQPIRGKKFWDTISSHYNLHQLLTYVGDLIRKGLELRKQRDGGKIQHLATKEVSQLHLICLNKLDLKD</sequence>
<proteinExistence type="predicted"/>